<dbReference type="InterPro" id="IPR006222">
    <property type="entry name" value="GCVT_N"/>
</dbReference>
<dbReference type="InterPro" id="IPR022903">
    <property type="entry name" value="GcvT_bac"/>
</dbReference>
<feature type="domain" description="Aminomethyltransferase C-terminal" evidence="3">
    <location>
        <begin position="340"/>
        <end position="419"/>
    </location>
</feature>
<dbReference type="Pfam" id="PF08669">
    <property type="entry name" value="GCV_T_C"/>
    <property type="match status" value="1"/>
</dbReference>
<dbReference type="SUPFAM" id="SSF101790">
    <property type="entry name" value="Aminomethyltransferase beta-barrel domain"/>
    <property type="match status" value="1"/>
</dbReference>
<comment type="subunit">
    <text evidence="1">The glycine cleavage system is composed of four proteins: P, T, L and H.</text>
</comment>
<keyword evidence="1" id="KW-0808">Transferase</keyword>
<dbReference type="HAMAP" id="MF_00259">
    <property type="entry name" value="GcvT"/>
    <property type="match status" value="1"/>
</dbReference>
<reference evidence="5" key="1">
    <citation type="journal article" date="2019" name="Int. J. Syst. Evol. Microbiol.">
        <title>The Global Catalogue of Microorganisms (GCM) 10K type strain sequencing project: providing services to taxonomists for standard genome sequencing and annotation.</title>
        <authorList>
            <consortium name="The Broad Institute Genomics Platform"/>
            <consortium name="The Broad Institute Genome Sequencing Center for Infectious Disease"/>
            <person name="Wu L."/>
            <person name="Ma J."/>
        </authorList>
    </citation>
    <scope>NUCLEOTIDE SEQUENCE [LARGE SCALE GENOMIC DNA]</scope>
    <source>
        <strain evidence="5">JCM 18081</strain>
    </source>
</reference>
<comment type="similarity">
    <text evidence="1">Belongs to the GcvT family.</text>
</comment>
<dbReference type="PANTHER" id="PTHR43757:SF2">
    <property type="entry name" value="AMINOMETHYLTRANSFERASE, MITOCHONDRIAL"/>
    <property type="match status" value="1"/>
</dbReference>
<dbReference type="NCBIfam" id="NF001567">
    <property type="entry name" value="PRK00389.1"/>
    <property type="match status" value="1"/>
</dbReference>
<dbReference type="Gene3D" id="3.30.1360.120">
    <property type="entry name" value="Probable tRNA modification gtpase trme, domain 1"/>
    <property type="match status" value="2"/>
</dbReference>
<feature type="domain" description="GCVT N-terminal" evidence="2">
    <location>
        <begin position="16"/>
        <end position="111"/>
    </location>
</feature>
<dbReference type="PANTHER" id="PTHR43757">
    <property type="entry name" value="AMINOMETHYLTRANSFERASE"/>
    <property type="match status" value="1"/>
</dbReference>
<sequence>MSSTDPRRPRRTALDALHRSLGASMTDFAGWDMPLRYGSERDEHTAVRTRAGLFDLSHMGEITVTGPEAARLLDHALVGNIGAVRPGRARYTMICRADGGILDDLIVYRLAGTGAEAGAPAEVEAGAGAGAEAGAGAAAEAGAGAAAEAGAGAGAGAGSARYLVVANASNAQVVLDALTERAAGFDAEVRDDRDAYALLAVQGPESAGILKGLTDADLDGLKYYAGLPGTVAGVPALIARTGYTGEDGFELFVAPADAEPLWRALTEAGAPAGLVPCGLSCRDTLRLEAGMPLYGHELTTTLTPFDAGLGRVVKFEKDGDFVGRAALAEAAARAEHSPPRVLVGLVAEGRRVPRAGYAVVAGGEEVGEVTSGAPSPTLGKPIAMAYVDAEFAAPGTPGVGVDIRGTHEPYEVVALPFYKRQK</sequence>
<name>A0ABP9CUT8_9ACTN</name>
<dbReference type="InterPro" id="IPR028896">
    <property type="entry name" value="GcvT/YgfZ/DmdA"/>
</dbReference>
<comment type="function">
    <text evidence="1">The glycine cleavage system catalyzes the degradation of glycine.</text>
</comment>
<dbReference type="Gene3D" id="2.40.30.110">
    <property type="entry name" value="Aminomethyltransferase beta-barrel domains"/>
    <property type="match status" value="1"/>
</dbReference>
<dbReference type="Gene3D" id="4.10.1250.10">
    <property type="entry name" value="Aminomethyltransferase fragment"/>
    <property type="match status" value="1"/>
</dbReference>
<keyword evidence="5" id="KW-1185">Reference proteome</keyword>
<dbReference type="EMBL" id="BAABIG010000072">
    <property type="protein sequence ID" value="GAA4818689.1"/>
    <property type="molecule type" value="Genomic_DNA"/>
</dbReference>
<dbReference type="InterPro" id="IPR027266">
    <property type="entry name" value="TrmE/GcvT-like"/>
</dbReference>
<dbReference type="Proteomes" id="UP001501265">
    <property type="component" value="Unassembled WGS sequence"/>
</dbReference>
<gene>
    <name evidence="1 4" type="primary">gcvT</name>
    <name evidence="4" type="ORF">GCM10023220_59380</name>
</gene>
<feature type="domain" description="GCVT N-terminal" evidence="2">
    <location>
        <begin position="159"/>
        <end position="317"/>
    </location>
</feature>
<organism evidence="4 5">
    <name type="scientific">Streptomyces ziwulingensis</name>
    <dbReference type="NCBI Taxonomy" id="1045501"/>
    <lineage>
        <taxon>Bacteria</taxon>
        <taxon>Bacillati</taxon>
        <taxon>Actinomycetota</taxon>
        <taxon>Actinomycetes</taxon>
        <taxon>Kitasatosporales</taxon>
        <taxon>Streptomycetaceae</taxon>
        <taxon>Streptomyces</taxon>
    </lineage>
</organism>
<dbReference type="PIRSF" id="PIRSF006487">
    <property type="entry name" value="GcvT"/>
    <property type="match status" value="1"/>
</dbReference>
<dbReference type="InterPro" id="IPR029043">
    <property type="entry name" value="GcvT/YgfZ_C"/>
</dbReference>
<comment type="caution">
    <text evidence="4">The sequence shown here is derived from an EMBL/GenBank/DDBJ whole genome shotgun (WGS) entry which is preliminary data.</text>
</comment>
<dbReference type="InterPro" id="IPR013977">
    <property type="entry name" value="GcvT_C"/>
</dbReference>
<protein>
    <recommendedName>
        <fullName evidence="1">Aminomethyltransferase</fullName>
        <ecNumber evidence="1">2.1.2.10</ecNumber>
    </recommendedName>
    <alternativeName>
        <fullName evidence="1">Glycine cleavage system T protein</fullName>
    </alternativeName>
</protein>
<comment type="catalytic activity">
    <reaction evidence="1">
        <text>N(6)-[(R)-S(8)-aminomethyldihydrolipoyl]-L-lysyl-[protein] + (6S)-5,6,7,8-tetrahydrofolate = N(6)-[(R)-dihydrolipoyl]-L-lysyl-[protein] + (6R)-5,10-methylene-5,6,7,8-tetrahydrofolate + NH4(+)</text>
        <dbReference type="Rhea" id="RHEA:16945"/>
        <dbReference type="Rhea" id="RHEA-COMP:10475"/>
        <dbReference type="Rhea" id="RHEA-COMP:10492"/>
        <dbReference type="ChEBI" id="CHEBI:15636"/>
        <dbReference type="ChEBI" id="CHEBI:28938"/>
        <dbReference type="ChEBI" id="CHEBI:57453"/>
        <dbReference type="ChEBI" id="CHEBI:83100"/>
        <dbReference type="ChEBI" id="CHEBI:83143"/>
        <dbReference type="EC" id="2.1.2.10"/>
    </reaction>
</comment>
<evidence type="ECO:0000313" key="5">
    <source>
        <dbReference type="Proteomes" id="UP001501265"/>
    </source>
</evidence>
<dbReference type="Pfam" id="PF01571">
    <property type="entry name" value="GCV_T"/>
    <property type="match status" value="2"/>
</dbReference>
<keyword evidence="1" id="KW-0032">Aminotransferase</keyword>
<evidence type="ECO:0000259" key="2">
    <source>
        <dbReference type="Pfam" id="PF01571"/>
    </source>
</evidence>
<evidence type="ECO:0000259" key="3">
    <source>
        <dbReference type="Pfam" id="PF08669"/>
    </source>
</evidence>
<evidence type="ECO:0000313" key="4">
    <source>
        <dbReference type="EMBL" id="GAA4818689.1"/>
    </source>
</evidence>
<dbReference type="EC" id="2.1.2.10" evidence="1"/>
<accession>A0ABP9CUT8</accession>
<proteinExistence type="inferred from homology"/>
<evidence type="ECO:0000256" key="1">
    <source>
        <dbReference type="HAMAP-Rule" id="MF_00259"/>
    </source>
</evidence>
<dbReference type="SUPFAM" id="SSF103025">
    <property type="entry name" value="Folate-binding domain"/>
    <property type="match status" value="1"/>
</dbReference>